<dbReference type="GO" id="GO:0016887">
    <property type="term" value="F:ATP hydrolysis activity"/>
    <property type="evidence" value="ECO:0007669"/>
    <property type="project" value="InterPro"/>
</dbReference>
<keyword evidence="7 11" id="KW-0067">ATP-binding</keyword>
<evidence type="ECO:0000256" key="5">
    <source>
        <dbReference type="ARBA" id="ARBA00022737"/>
    </source>
</evidence>
<evidence type="ECO:0000313" key="11">
    <source>
        <dbReference type="EMBL" id="RBI86646.1"/>
    </source>
</evidence>
<feature type="domain" description="ABC transporter" evidence="10">
    <location>
        <begin position="269"/>
        <end position="514"/>
    </location>
</feature>
<keyword evidence="4" id="KW-0762">Sugar transport</keyword>
<dbReference type="Proteomes" id="UP000253370">
    <property type="component" value="Unassembled WGS sequence"/>
</dbReference>
<dbReference type="PANTHER" id="PTHR43790">
    <property type="entry name" value="CARBOHYDRATE TRANSPORT ATP-BINDING PROTEIN MG119-RELATED"/>
    <property type="match status" value="1"/>
</dbReference>
<dbReference type="PROSITE" id="PS00211">
    <property type="entry name" value="ABC_TRANSPORTER_1"/>
    <property type="match status" value="1"/>
</dbReference>
<keyword evidence="3" id="KW-1003">Cell membrane</keyword>
<dbReference type="PROSITE" id="PS50893">
    <property type="entry name" value="ABC_TRANSPORTER_2"/>
    <property type="match status" value="2"/>
</dbReference>
<dbReference type="CDD" id="cd03215">
    <property type="entry name" value="ABC_Carb_Monos_II"/>
    <property type="match status" value="1"/>
</dbReference>
<dbReference type="InterPro" id="IPR017871">
    <property type="entry name" value="ABC_transporter-like_CS"/>
</dbReference>
<dbReference type="AlphaFoldDB" id="A0A365UBM9"/>
<evidence type="ECO:0000256" key="7">
    <source>
        <dbReference type="ARBA" id="ARBA00022840"/>
    </source>
</evidence>
<evidence type="ECO:0000259" key="10">
    <source>
        <dbReference type="PROSITE" id="PS50893"/>
    </source>
</evidence>
<dbReference type="Pfam" id="PF00005">
    <property type="entry name" value="ABC_tran"/>
    <property type="match status" value="2"/>
</dbReference>
<name>A0A365UBM9_9RHOB</name>
<comment type="caution">
    <text evidence="11">The sequence shown here is derived from an EMBL/GenBank/DDBJ whole genome shotgun (WGS) entry which is preliminary data.</text>
</comment>
<evidence type="ECO:0000313" key="12">
    <source>
        <dbReference type="Proteomes" id="UP000253370"/>
    </source>
</evidence>
<organism evidence="11 12">
    <name type="scientific">Rhodosalinus halophilus</name>
    <dbReference type="NCBI Taxonomy" id="2259333"/>
    <lineage>
        <taxon>Bacteria</taxon>
        <taxon>Pseudomonadati</taxon>
        <taxon>Pseudomonadota</taxon>
        <taxon>Alphaproteobacteria</taxon>
        <taxon>Rhodobacterales</taxon>
        <taxon>Paracoccaceae</taxon>
        <taxon>Rhodosalinus</taxon>
    </lineage>
</organism>
<feature type="domain" description="ABC transporter" evidence="10">
    <location>
        <begin position="21"/>
        <end position="257"/>
    </location>
</feature>
<dbReference type="Gene3D" id="3.40.50.300">
    <property type="entry name" value="P-loop containing nucleotide triphosphate hydrolases"/>
    <property type="match status" value="2"/>
</dbReference>
<evidence type="ECO:0000256" key="4">
    <source>
        <dbReference type="ARBA" id="ARBA00022597"/>
    </source>
</evidence>
<keyword evidence="8" id="KW-1278">Translocase</keyword>
<dbReference type="FunFam" id="3.40.50.300:FF:000127">
    <property type="entry name" value="Ribose import ATP-binding protein RbsA"/>
    <property type="match status" value="1"/>
</dbReference>
<accession>A0A365UBM9</accession>
<evidence type="ECO:0000256" key="8">
    <source>
        <dbReference type="ARBA" id="ARBA00022967"/>
    </source>
</evidence>
<dbReference type="SUPFAM" id="SSF52540">
    <property type="entry name" value="P-loop containing nucleoside triphosphate hydrolases"/>
    <property type="match status" value="2"/>
</dbReference>
<dbReference type="OrthoDB" id="9805029at2"/>
<proteinExistence type="predicted"/>
<keyword evidence="9" id="KW-0472">Membrane</keyword>
<dbReference type="SMART" id="SM00382">
    <property type="entry name" value="AAA"/>
    <property type="match status" value="2"/>
</dbReference>
<sequence length="520" mass="55965">MTAETTELTRPEPAANATPVLEVRGLRKEFPGTLALDDVGLEVRKGEIHALLGENGAGKSTLIKCVCGAYAATSGEVRIEGRPVSFSTPREAVDAGIAVVHQHFNLVPTLNVAENLWLGEALPRRMGLVDWPRAHARAREILDYVGLDVPTDADVTALRADHLAMISIAKAVASDAKIIILDEPTTALLPHEVETLFAQMRRLAQEGHSFLYVSHRLAEVFEIADRATVLRDGRNAGTFERETMDRASVIEAIVGRRGELSGRKSGSHMRESVVIETAGLSGGGAEDVSLTLRHGEILGVAGLPGSGAEDVLSLLFGRIRRRAGTVRKGELELRLREPSEAIAAGIAYVPADRLAEAVFHAESIRSNITMPSLARYLRDPILRLVNRGAESRESRQVAQRMRVRMPGIEAAIDDLSGGNQQKVVLGRWLSTGAEVFLLNAPTAAVDVGAKAEIYELIEELAGEGAGILFASTELEEYPLICDRVLVFFRGRVAGELKGDAVTEQNIMTLAAGGELAHGDD</sequence>
<comment type="subcellular location">
    <subcellularLocation>
        <location evidence="1">Cell membrane</location>
        <topology evidence="1">Peripheral membrane protein</topology>
    </subcellularLocation>
</comment>
<dbReference type="InterPro" id="IPR003593">
    <property type="entry name" value="AAA+_ATPase"/>
</dbReference>
<dbReference type="CDD" id="cd03216">
    <property type="entry name" value="ABC_Carb_Monos_I"/>
    <property type="match status" value="1"/>
</dbReference>
<keyword evidence="2" id="KW-0813">Transport</keyword>
<keyword evidence="5" id="KW-0677">Repeat</keyword>
<dbReference type="GO" id="GO:0005886">
    <property type="term" value="C:plasma membrane"/>
    <property type="evidence" value="ECO:0007669"/>
    <property type="project" value="UniProtKB-SubCell"/>
</dbReference>
<dbReference type="InterPro" id="IPR003439">
    <property type="entry name" value="ABC_transporter-like_ATP-bd"/>
</dbReference>
<dbReference type="PANTHER" id="PTHR43790:SF9">
    <property type="entry name" value="GALACTOFURANOSE TRANSPORTER ATP-BINDING PROTEIN YTFR"/>
    <property type="match status" value="1"/>
</dbReference>
<evidence type="ECO:0000256" key="9">
    <source>
        <dbReference type="ARBA" id="ARBA00023136"/>
    </source>
</evidence>
<dbReference type="InterPro" id="IPR050107">
    <property type="entry name" value="ABC_carbohydrate_import_ATPase"/>
</dbReference>
<evidence type="ECO:0000256" key="2">
    <source>
        <dbReference type="ARBA" id="ARBA00022448"/>
    </source>
</evidence>
<dbReference type="GO" id="GO:0005524">
    <property type="term" value="F:ATP binding"/>
    <property type="evidence" value="ECO:0007669"/>
    <property type="project" value="UniProtKB-KW"/>
</dbReference>
<evidence type="ECO:0000256" key="3">
    <source>
        <dbReference type="ARBA" id="ARBA00022475"/>
    </source>
</evidence>
<dbReference type="EMBL" id="QNTQ01000004">
    <property type="protein sequence ID" value="RBI86646.1"/>
    <property type="molecule type" value="Genomic_DNA"/>
</dbReference>
<keyword evidence="6" id="KW-0547">Nucleotide-binding</keyword>
<dbReference type="RefSeq" id="WP_113288196.1">
    <property type="nucleotide sequence ID" value="NZ_QNTQ01000004.1"/>
</dbReference>
<gene>
    <name evidence="11" type="ORF">DRV85_04230</name>
</gene>
<evidence type="ECO:0000256" key="1">
    <source>
        <dbReference type="ARBA" id="ARBA00004202"/>
    </source>
</evidence>
<reference evidence="11 12" key="1">
    <citation type="submission" date="2018-07" db="EMBL/GenBank/DDBJ databases">
        <title>Rhodosalinus sp. strain E84T genomic sequence and assembly.</title>
        <authorList>
            <person name="Liu Z.-W."/>
            <person name="Lu D.-C."/>
        </authorList>
    </citation>
    <scope>NUCLEOTIDE SEQUENCE [LARGE SCALE GENOMIC DNA]</scope>
    <source>
        <strain evidence="11 12">E84</strain>
    </source>
</reference>
<protein>
    <submittedName>
        <fullName evidence="11">Sugar ABC transporter ATP-binding protein</fullName>
    </submittedName>
</protein>
<keyword evidence="12" id="KW-1185">Reference proteome</keyword>
<dbReference type="InterPro" id="IPR027417">
    <property type="entry name" value="P-loop_NTPase"/>
</dbReference>
<evidence type="ECO:0000256" key="6">
    <source>
        <dbReference type="ARBA" id="ARBA00022741"/>
    </source>
</evidence>